<dbReference type="GO" id="GO:0006096">
    <property type="term" value="P:glycolytic process"/>
    <property type="evidence" value="ECO:0007669"/>
    <property type="project" value="UniProtKB-KW"/>
</dbReference>
<dbReference type="InterPro" id="IPR000941">
    <property type="entry name" value="Enolase"/>
</dbReference>
<dbReference type="PANTHER" id="PTHR11902:SF6">
    <property type="entry name" value="ENOLASE"/>
    <property type="match status" value="1"/>
</dbReference>
<evidence type="ECO:0000256" key="10">
    <source>
        <dbReference type="ARBA" id="ARBA00048333"/>
    </source>
</evidence>
<keyword evidence="7" id="KW-0324">Glycolysis</keyword>
<dbReference type="InterPro" id="IPR020810">
    <property type="entry name" value="Enolase_C"/>
</dbReference>
<dbReference type="SUPFAM" id="SSF51604">
    <property type="entry name" value="Enolase C-terminal domain-like"/>
    <property type="match status" value="1"/>
</dbReference>
<evidence type="ECO:0000256" key="5">
    <source>
        <dbReference type="ARBA" id="ARBA00017068"/>
    </source>
</evidence>
<comment type="cofactor">
    <cofactor evidence="1">
        <name>Mg(2+)</name>
        <dbReference type="ChEBI" id="CHEBI:18420"/>
    </cofactor>
</comment>
<dbReference type="GO" id="GO:0000287">
    <property type="term" value="F:magnesium ion binding"/>
    <property type="evidence" value="ECO:0007669"/>
    <property type="project" value="InterPro"/>
</dbReference>
<dbReference type="EC" id="4.2.1.11" evidence="4"/>
<dbReference type="SMART" id="SM01192">
    <property type="entry name" value="Enolase_C"/>
    <property type="match status" value="1"/>
</dbReference>
<evidence type="ECO:0000256" key="4">
    <source>
        <dbReference type="ARBA" id="ARBA00012058"/>
    </source>
</evidence>
<sequence length="276" mass="30192">MAFQEFMIAPVGAESLTHAVQLGSEVYQALKSVITEKHGASAIGVGDEGGFAPPITKPSEALDLLTAAVRKAGHGGKIEFAIDPASSEFYSEGKYDLGFKGKKPCQLSASGLADLYRSLMDKYPIILLEDPFAEDHWTAWRAFKKNCPIELVGDDLLATNIERIETAKEKDACNSLLLKINQIGTITESLEAAKKAFGYGWRVFVSHRSGETTDDFIADLTVALSTGHLKSGSPCRGERVVKYNRLMDIEDRLNVFGEPHEYAGVWMVKGKGIEYL</sequence>
<evidence type="ECO:0000256" key="2">
    <source>
        <dbReference type="ARBA" id="ARBA00005031"/>
    </source>
</evidence>
<dbReference type="PROSITE" id="PS00164">
    <property type="entry name" value="ENOLASE"/>
    <property type="match status" value="1"/>
</dbReference>
<comment type="caution">
    <text evidence="12">The sequence shown here is derived from an EMBL/GenBank/DDBJ whole genome shotgun (WGS) entry which is preliminary data.</text>
</comment>
<dbReference type="Proteomes" id="UP001144191">
    <property type="component" value="Unassembled WGS sequence"/>
</dbReference>
<name>A0A9W6ACX2_ASPNG</name>
<organism evidence="12 13">
    <name type="scientific">Aspergillus niger</name>
    <dbReference type="NCBI Taxonomy" id="5061"/>
    <lineage>
        <taxon>Eukaryota</taxon>
        <taxon>Fungi</taxon>
        <taxon>Dikarya</taxon>
        <taxon>Ascomycota</taxon>
        <taxon>Pezizomycotina</taxon>
        <taxon>Eurotiomycetes</taxon>
        <taxon>Eurotiomycetidae</taxon>
        <taxon>Eurotiales</taxon>
        <taxon>Aspergillaceae</taxon>
        <taxon>Aspergillus</taxon>
        <taxon>Aspergillus subgen. Circumdati</taxon>
    </lineage>
</organism>
<evidence type="ECO:0000256" key="8">
    <source>
        <dbReference type="ARBA" id="ARBA00023239"/>
    </source>
</evidence>
<dbReference type="InterPro" id="IPR036849">
    <property type="entry name" value="Enolase-like_C_sf"/>
</dbReference>
<evidence type="ECO:0000256" key="9">
    <source>
        <dbReference type="ARBA" id="ARBA00032132"/>
    </source>
</evidence>
<comment type="catalytic activity">
    <reaction evidence="10">
        <text>(2R)-2-phosphoglycerate = phosphoenolpyruvate + H2O</text>
        <dbReference type="Rhea" id="RHEA:10164"/>
        <dbReference type="ChEBI" id="CHEBI:15377"/>
        <dbReference type="ChEBI" id="CHEBI:58289"/>
        <dbReference type="ChEBI" id="CHEBI:58702"/>
        <dbReference type="EC" id="4.2.1.11"/>
    </reaction>
</comment>
<dbReference type="PANTHER" id="PTHR11902">
    <property type="entry name" value="ENOLASE"/>
    <property type="match status" value="1"/>
</dbReference>
<evidence type="ECO:0000313" key="13">
    <source>
        <dbReference type="Proteomes" id="UP001144191"/>
    </source>
</evidence>
<evidence type="ECO:0000256" key="6">
    <source>
        <dbReference type="ARBA" id="ARBA00022842"/>
    </source>
</evidence>
<evidence type="ECO:0000313" key="12">
    <source>
        <dbReference type="EMBL" id="GLA56014.1"/>
    </source>
</evidence>
<dbReference type="GO" id="GO:0004634">
    <property type="term" value="F:phosphopyruvate hydratase activity"/>
    <property type="evidence" value="ECO:0007669"/>
    <property type="project" value="UniProtKB-EC"/>
</dbReference>
<evidence type="ECO:0000256" key="7">
    <source>
        <dbReference type="ARBA" id="ARBA00023152"/>
    </source>
</evidence>
<dbReference type="GO" id="GO:0000015">
    <property type="term" value="C:phosphopyruvate hydratase complex"/>
    <property type="evidence" value="ECO:0007669"/>
    <property type="project" value="InterPro"/>
</dbReference>
<dbReference type="Pfam" id="PF00113">
    <property type="entry name" value="Enolase_C"/>
    <property type="match status" value="1"/>
</dbReference>
<proteinExistence type="inferred from homology"/>
<accession>A0A9W6ACX2</accession>
<comment type="similarity">
    <text evidence="3">Belongs to the enolase family.</text>
</comment>
<dbReference type="InterPro" id="IPR020809">
    <property type="entry name" value="Enolase_CS"/>
</dbReference>
<protein>
    <recommendedName>
        <fullName evidence="5">Enolase</fullName>
        <ecNumber evidence="4">4.2.1.11</ecNumber>
    </recommendedName>
    <alternativeName>
        <fullName evidence="9">2-phosphoglycerate dehydratase</fullName>
    </alternativeName>
</protein>
<comment type="pathway">
    <text evidence="2">Carbohydrate degradation; glycolysis; pyruvate from D-glyceraldehyde 3-phosphate: step 4/5.</text>
</comment>
<reference evidence="12" key="1">
    <citation type="submission" date="2022-07" db="EMBL/GenBank/DDBJ databases">
        <title>Taxonomy of Aspergillus series Nigri: significant species reduction supported by multi-species coalescent approaches.</title>
        <authorList>
            <person name="Bian C."/>
            <person name="Kusuya Y."/>
            <person name="Sklenar F."/>
            <person name="D'hooge E."/>
            <person name="Yaguchi T."/>
            <person name="Takahashi H."/>
            <person name="Hubka V."/>
        </authorList>
    </citation>
    <scope>NUCLEOTIDE SEQUENCE</scope>
    <source>
        <strain evidence="12">IFM 63604</strain>
    </source>
</reference>
<dbReference type="AlphaFoldDB" id="A0A9W6ACX2"/>
<dbReference type="Gene3D" id="3.20.20.120">
    <property type="entry name" value="Enolase-like C-terminal domain"/>
    <property type="match status" value="1"/>
</dbReference>
<feature type="domain" description="Enolase C-terminal TIM barrel" evidence="11">
    <location>
        <begin position="1"/>
        <end position="270"/>
    </location>
</feature>
<dbReference type="PRINTS" id="PR00148">
    <property type="entry name" value="ENOLASE"/>
</dbReference>
<gene>
    <name evidence="12" type="ORF">AnigIFM63604_003955</name>
</gene>
<evidence type="ECO:0000259" key="11">
    <source>
        <dbReference type="SMART" id="SM01192"/>
    </source>
</evidence>
<evidence type="ECO:0000256" key="3">
    <source>
        <dbReference type="ARBA" id="ARBA00009604"/>
    </source>
</evidence>
<keyword evidence="8" id="KW-0456">Lyase</keyword>
<keyword evidence="6" id="KW-0460">Magnesium</keyword>
<evidence type="ECO:0000256" key="1">
    <source>
        <dbReference type="ARBA" id="ARBA00001946"/>
    </source>
</evidence>
<dbReference type="EMBL" id="BRPB01000200">
    <property type="protein sequence ID" value="GLA56014.1"/>
    <property type="molecule type" value="Genomic_DNA"/>
</dbReference>